<dbReference type="AlphaFoldDB" id="A0A923HKH1"/>
<gene>
    <name evidence="3" type="ORF">H8K32_10445</name>
</gene>
<dbReference type="EMBL" id="JACOFV010000008">
    <property type="protein sequence ID" value="MBC3862519.1"/>
    <property type="molecule type" value="Genomic_DNA"/>
</dbReference>
<feature type="signal peptide" evidence="1">
    <location>
        <begin position="1"/>
        <end position="32"/>
    </location>
</feature>
<name>A0A923HKH1_9BURK</name>
<comment type="caution">
    <text evidence="3">The sequence shown here is derived from an EMBL/GenBank/DDBJ whole genome shotgun (WGS) entry which is preliminary data.</text>
</comment>
<feature type="domain" description="M23ase beta-sheet core" evidence="2">
    <location>
        <begin position="156"/>
        <end position="257"/>
    </location>
</feature>
<evidence type="ECO:0000313" key="4">
    <source>
        <dbReference type="Proteomes" id="UP000634011"/>
    </source>
</evidence>
<dbReference type="InterPro" id="IPR050570">
    <property type="entry name" value="Cell_wall_metabolism_enzyme"/>
</dbReference>
<dbReference type="Gene3D" id="2.70.70.10">
    <property type="entry name" value="Glucose Permease (Domain IIA)"/>
    <property type="match status" value="1"/>
</dbReference>
<dbReference type="PANTHER" id="PTHR21666:SF294">
    <property type="entry name" value="PEPTIDASE M23"/>
    <property type="match status" value="1"/>
</dbReference>
<evidence type="ECO:0000259" key="2">
    <source>
        <dbReference type="Pfam" id="PF01551"/>
    </source>
</evidence>
<dbReference type="Pfam" id="PF01551">
    <property type="entry name" value="Peptidase_M23"/>
    <property type="match status" value="1"/>
</dbReference>
<dbReference type="GO" id="GO:0004222">
    <property type="term" value="F:metalloendopeptidase activity"/>
    <property type="evidence" value="ECO:0007669"/>
    <property type="project" value="TreeGrafter"/>
</dbReference>
<protein>
    <submittedName>
        <fullName evidence="3">M23 family metallopeptidase</fullName>
    </submittedName>
</protein>
<dbReference type="CDD" id="cd12797">
    <property type="entry name" value="M23_peptidase"/>
    <property type="match status" value="1"/>
</dbReference>
<accession>A0A923HKH1</accession>
<organism evidence="3 4">
    <name type="scientific">Undibacterium jejuense</name>
    <dbReference type="NCBI Taxonomy" id="1344949"/>
    <lineage>
        <taxon>Bacteria</taxon>
        <taxon>Pseudomonadati</taxon>
        <taxon>Pseudomonadota</taxon>
        <taxon>Betaproteobacteria</taxon>
        <taxon>Burkholderiales</taxon>
        <taxon>Oxalobacteraceae</taxon>
        <taxon>Undibacterium</taxon>
    </lineage>
</organism>
<dbReference type="InterPro" id="IPR016047">
    <property type="entry name" value="M23ase_b-sheet_dom"/>
</dbReference>
<keyword evidence="1" id="KW-0732">Signal</keyword>
<dbReference type="InterPro" id="IPR011055">
    <property type="entry name" value="Dup_hybrid_motif"/>
</dbReference>
<dbReference type="RefSeq" id="WP_186912437.1">
    <property type="nucleotide sequence ID" value="NZ_JACOFV010000008.1"/>
</dbReference>
<proteinExistence type="predicted"/>
<sequence length="323" mass="35368">MKTRKPGRLFCIFKMLECVFLSCLLMPQISGAETPLINVETVKVANADTVIAKNLSQIPITVTLTLTSANNIASSTSWPITRLIPAGETLELVKVSAADTQQVYSFYFKYEYLIGQPNAQAKTSAIYVLPFRSDRIFQVSQASDGPIFSHHDFASKYAIDILMPIGTTVVAARDGIVIENVNQFPDNGKAEPEYKDKANYIRILHDDGTWSLYLHLQRFSSQVAVGQKVTAGTAIASSGNSGFSTEPHLHFALQKNEDGSIVSFPIQFKNAKSNTITPTYHTWLSTGVNDANFVPSSKAKRSVKKCSQDGVIDDAALQCMKGC</sequence>
<dbReference type="PANTHER" id="PTHR21666">
    <property type="entry name" value="PEPTIDASE-RELATED"/>
    <property type="match status" value="1"/>
</dbReference>
<dbReference type="SUPFAM" id="SSF51261">
    <property type="entry name" value="Duplicated hybrid motif"/>
    <property type="match status" value="1"/>
</dbReference>
<dbReference type="Proteomes" id="UP000634011">
    <property type="component" value="Unassembled WGS sequence"/>
</dbReference>
<keyword evidence="4" id="KW-1185">Reference proteome</keyword>
<feature type="chain" id="PRO_5037090227" evidence="1">
    <location>
        <begin position="33"/>
        <end position="323"/>
    </location>
</feature>
<evidence type="ECO:0000256" key="1">
    <source>
        <dbReference type="SAM" id="SignalP"/>
    </source>
</evidence>
<evidence type="ECO:0000313" key="3">
    <source>
        <dbReference type="EMBL" id="MBC3862519.1"/>
    </source>
</evidence>
<reference evidence="3" key="1">
    <citation type="submission" date="2020-08" db="EMBL/GenBank/DDBJ databases">
        <title>Novel species isolated from subtropical streams in China.</title>
        <authorList>
            <person name="Lu H."/>
        </authorList>
    </citation>
    <scope>NUCLEOTIDE SEQUENCE</scope>
    <source>
        <strain evidence="3">KACC 12607</strain>
    </source>
</reference>